<dbReference type="Gene3D" id="1.25.10.10">
    <property type="entry name" value="Leucine-rich Repeat Variant"/>
    <property type="match status" value="1"/>
</dbReference>
<sequence>ILSNIADKSREHRKLLLAEDIIRICLSLAKFKFQPEQPFIKAQSLRLLSICCKDAKARLFMKRIGAIPIIAKIMLQNRTDTNIICASTLCFNQLFQSKRCQKVLLAQNILQQIVSVLPQDFSKLSPELV</sequence>
<accession>A0A146KLY7</accession>
<reference evidence="1" key="1">
    <citation type="submission" date="2015-07" db="EMBL/GenBank/DDBJ databases">
        <title>Adaptation to a free-living lifestyle via gene acquisitions in the diplomonad Trepomonas sp. PC1.</title>
        <authorList>
            <person name="Xu F."/>
            <person name="Jerlstrom-Hultqvist J."/>
            <person name="Kolisko M."/>
            <person name="Simpson A.G.B."/>
            <person name="Roger A.J."/>
            <person name="Svard S.G."/>
            <person name="Andersson J.O."/>
        </authorList>
    </citation>
    <scope>NUCLEOTIDE SEQUENCE</scope>
    <source>
        <strain evidence="1">PC1</strain>
    </source>
</reference>
<dbReference type="EMBL" id="GDID01000240">
    <property type="protein sequence ID" value="JAP96366.1"/>
    <property type="molecule type" value="Transcribed_RNA"/>
</dbReference>
<feature type="non-terminal residue" evidence="1">
    <location>
        <position position="129"/>
    </location>
</feature>
<dbReference type="SUPFAM" id="SSF48371">
    <property type="entry name" value="ARM repeat"/>
    <property type="match status" value="1"/>
</dbReference>
<feature type="non-terminal residue" evidence="1">
    <location>
        <position position="1"/>
    </location>
</feature>
<organism evidence="1">
    <name type="scientific">Trepomonas sp. PC1</name>
    <dbReference type="NCBI Taxonomy" id="1076344"/>
    <lineage>
        <taxon>Eukaryota</taxon>
        <taxon>Metamonada</taxon>
        <taxon>Diplomonadida</taxon>
        <taxon>Hexamitidae</taxon>
        <taxon>Hexamitinae</taxon>
        <taxon>Trepomonas</taxon>
    </lineage>
</organism>
<dbReference type="InterPro" id="IPR011989">
    <property type="entry name" value="ARM-like"/>
</dbReference>
<gene>
    <name evidence="1" type="ORF">TPC1_10320</name>
</gene>
<protein>
    <submittedName>
        <fullName evidence="1">Uncharacterized protein</fullName>
    </submittedName>
</protein>
<name>A0A146KLY7_9EUKA</name>
<dbReference type="InterPro" id="IPR016024">
    <property type="entry name" value="ARM-type_fold"/>
</dbReference>
<dbReference type="AlphaFoldDB" id="A0A146KLY7"/>
<evidence type="ECO:0000313" key="1">
    <source>
        <dbReference type="EMBL" id="JAP96366.1"/>
    </source>
</evidence>
<proteinExistence type="predicted"/>